<keyword evidence="2 6" id="KW-0418">Kinase</keyword>
<dbReference type="Gene3D" id="3.40.50.10330">
    <property type="entry name" value="Probable inorganic polyphosphate/atp-NAD kinase, domain 1"/>
    <property type="match status" value="1"/>
</dbReference>
<feature type="binding site" evidence="6">
    <location>
        <begin position="138"/>
        <end position="139"/>
    </location>
    <ligand>
        <name>NAD(+)</name>
        <dbReference type="ChEBI" id="CHEBI:57540"/>
    </ligand>
</feature>
<keyword evidence="6" id="KW-0963">Cytoplasm</keyword>
<dbReference type="GO" id="GO:0003951">
    <property type="term" value="F:NAD+ kinase activity"/>
    <property type="evidence" value="ECO:0007669"/>
    <property type="project" value="UniProtKB-UniRule"/>
</dbReference>
<dbReference type="EMBL" id="CP062983">
    <property type="protein sequence ID" value="QPC83580.1"/>
    <property type="molecule type" value="Genomic_DNA"/>
</dbReference>
<evidence type="ECO:0000313" key="7">
    <source>
        <dbReference type="EMBL" id="QPC83580.1"/>
    </source>
</evidence>
<comment type="catalytic activity">
    <reaction evidence="5 6">
        <text>NAD(+) + ATP = ADP + NADP(+) + H(+)</text>
        <dbReference type="Rhea" id="RHEA:18629"/>
        <dbReference type="ChEBI" id="CHEBI:15378"/>
        <dbReference type="ChEBI" id="CHEBI:30616"/>
        <dbReference type="ChEBI" id="CHEBI:57540"/>
        <dbReference type="ChEBI" id="CHEBI:58349"/>
        <dbReference type="ChEBI" id="CHEBI:456216"/>
        <dbReference type="EC" id="2.7.1.23"/>
    </reaction>
</comment>
<evidence type="ECO:0000256" key="5">
    <source>
        <dbReference type="ARBA" id="ARBA00047925"/>
    </source>
</evidence>
<keyword evidence="4 6" id="KW-0520">NAD</keyword>
<dbReference type="Pfam" id="PF20143">
    <property type="entry name" value="NAD_kinase_C"/>
    <property type="match status" value="1"/>
</dbReference>
<dbReference type="InterPro" id="IPR002504">
    <property type="entry name" value="NADK"/>
</dbReference>
<dbReference type="GO" id="GO:0006741">
    <property type="term" value="P:NADP+ biosynthetic process"/>
    <property type="evidence" value="ECO:0007669"/>
    <property type="project" value="UniProtKB-UniRule"/>
</dbReference>
<comment type="function">
    <text evidence="6">Involved in the regulation of the intracellular balance of NAD and NADP, and is a key enzyme in the biosynthesis of NADP. Catalyzes specifically the phosphorylation on 2'-hydroxyl of the adenosine moiety of NAD to yield NADP.</text>
</comment>
<feature type="active site" description="Proton acceptor" evidence="6">
    <location>
        <position position="63"/>
    </location>
</feature>
<dbReference type="Gene3D" id="2.60.200.30">
    <property type="entry name" value="Probable inorganic polyphosphate/atp-NAD kinase, domain 2"/>
    <property type="match status" value="1"/>
</dbReference>
<dbReference type="InterPro" id="IPR016064">
    <property type="entry name" value="NAD/diacylglycerol_kinase_sf"/>
</dbReference>
<name>A0A7S8IEE8_9CHLR</name>
<dbReference type="HAMAP" id="MF_00361">
    <property type="entry name" value="NAD_kinase"/>
    <property type="match status" value="1"/>
</dbReference>
<evidence type="ECO:0000313" key="8">
    <source>
        <dbReference type="Proteomes" id="UP000594468"/>
    </source>
</evidence>
<feature type="binding site" evidence="6">
    <location>
        <position position="149"/>
    </location>
    <ligand>
        <name>NAD(+)</name>
        <dbReference type="ChEBI" id="CHEBI:57540"/>
    </ligand>
</feature>
<keyword evidence="6" id="KW-0547">Nucleotide-binding</keyword>
<dbReference type="InterPro" id="IPR017438">
    <property type="entry name" value="ATP-NAD_kinase_N"/>
</dbReference>
<feature type="binding site" evidence="6">
    <location>
        <begin position="63"/>
        <end position="64"/>
    </location>
    <ligand>
        <name>NAD(+)</name>
        <dbReference type="ChEBI" id="CHEBI:57540"/>
    </ligand>
</feature>
<comment type="cofactor">
    <cofactor evidence="6">
        <name>a divalent metal cation</name>
        <dbReference type="ChEBI" id="CHEBI:60240"/>
    </cofactor>
</comment>
<evidence type="ECO:0000256" key="1">
    <source>
        <dbReference type="ARBA" id="ARBA00022679"/>
    </source>
</evidence>
<dbReference type="PANTHER" id="PTHR20275:SF0">
    <property type="entry name" value="NAD KINASE"/>
    <property type="match status" value="1"/>
</dbReference>
<keyword evidence="1 6" id="KW-0808">Transferase</keyword>
<keyword evidence="8" id="KW-1185">Reference proteome</keyword>
<evidence type="ECO:0000256" key="2">
    <source>
        <dbReference type="ARBA" id="ARBA00022777"/>
    </source>
</evidence>
<organism evidence="7 8">
    <name type="scientific">Phototrophicus methaneseepsis</name>
    <dbReference type="NCBI Taxonomy" id="2710758"/>
    <lineage>
        <taxon>Bacteria</taxon>
        <taxon>Bacillati</taxon>
        <taxon>Chloroflexota</taxon>
        <taxon>Candidatus Thermofontia</taxon>
        <taxon>Phototrophicales</taxon>
        <taxon>Phototrophicaceae</taxon>
        <taxon>Phototrophicus</taxon>
    </lineage>
</organism>
<dbReference type="Proteomes" id="UP000594468">
    <property type="component" value="Chromosome"/>
</dbReference>
<dbReference type="GO" id="GO:0019674">
    <property type="term" value="P:NAD+ metabolic process"/>
    <property type="evidence" value="ECO:0007669"/>
    <property type="project" value="InterPro"/>
</dbReference>
<comment type="similarity">
    <text evidence="6">Belongs to the NAD kinase family.</text>
</comment>
<evidence type="ECO:0000256" key="6">
    <source>
        <dbReference type="HAMAP-Rule" id="MF_00361"/>
    </source>
</evidence>
<keyword evidence="6" id="KW-0067">ATP-binding</keyword>
<dbReference type="EC" id="2.7.1.23" evidence="6"/>
<protein>
    <recommendedName>
        <fullName evidence="6">NAD kinase</fullName>
        <ecNumber evidence="6">2.7.1.23</ecNumber>
    </recommendedName>
    <alternativeName>
        <fullName evidence="6">ATP-dependent NAD kinase</fullName>
    </alternativeName>
</protein>
<dbReference type="RefSeq" id="WP_195171646.1">
    <property type="nucleotide sequence ID" value="NZ_CP062983.1"/>
</dbReference>
<dbReference type="Pfam" id="PF01513">
    <property type="entry name" value="NAD_kinase"/>
    <property type="match status" value="1"/>
</dbReference>
<feature type="binding site" evidence="6">
    <location>
        <position position="168"/>
    </location>
    <ligand>
        <name>NAD(+)</name>
        <dbReference type="ChEBI" id="CHEBI:57540"/>
    </ligand>
</feature>
<comment type="subcellular location">
    <subcellularLocation>
        <location evidence="6">Cytoplasm</location>
    </subcellularLocation>
</comment>
<dbReference type="PANTHER" id="PTHR20275">
    <property type="entry name" value="NAD KINASE"/>
    <property type="match status" value="1"/>
</dbReference>
<keyword evidence="3 6" id="KW-0521">NADP</keyword>
<dbReference type="InterPro" id="IPR017437">
    <property type="entry name" value="ATP-NAD_kinase_PpnK-typ_C"/>
</dbReference>
<feature type="binding site" evidence="6">
    <location>
        <position position="203"/>
    </location>
    <ligand>
        <name>NAD(+)</name>
        <dbReference type="ChEBI" id="CHEBI:57540"/>
    </ligand>
</feature>
<dbReference type="GO" id="GO:0005524">
    <property type="term" value="F:ATP binding"/>
    <property type="evidence" value="ECO:0007669"/>
    <property type="project" value="UniProtKB-KW"/>
</dbReference>
<reference evidence="7 8" key="1">
    <citation type="submission" date="2020-02" db="EMBL/GenBank/DDBJ databases">
        <authorList>
            <person name="Zheng R.K."/>
            <person name="Sun C.M."/>
        </authorList>
    </citation>
    <scope>NUCLEOTIDE SEQUENCE [LARGE SCALE GENOMIC DNA]</scope>
    <source>
        <strain evidence="8">rifampicinis</strain>
    </source>
</reference>
<sequence length="310" mass="34036">MQELKKVGILAHPKRKATFPVAQRIESSLQKRGIKTCLYEQWDETDVSDDIRYVQMAVAIGGDGTMFRAARACAPHNVPVLGVNMGRLGFVTEIARPDDWDAALDRVLAGDYWIESRMMITAQVYQDGTLKMQSDAVNDVVISGDGPGRMVQLDAYIDNHWTTTYNTDAIIIATPTGSTAYALAVGGPILPPDLKNILIVPTAPHLSMDRAIILSEGSTVGVKSADENRNGMLITVDGIQLGTLTSDDVVRISASEHSSSFVRLRSRSYFYRSLLDRLEPRITSSGKRNVSLDNIISMKQHTDGQRDPEA</sequence>
<evidence type="ECO:0000256" key="4">
    <source>
        <dbReference type="ARBA" id="ARBA00023027"/>
    </source>
</evidence>
<dbReference type="KEGG" id="pmet:G4Y79_04130"/>
<dbReference type="GO" id="GO:0051287">
    <property type="term" value="F:NAD binding"/>
    <property type="evidence" value="ECO:0007669"/>
    <property type="project" value="UniProtKB-ARBA"/>
</dbReference>
<accession>A0A7S8IEE8</accession>
<feature type="binding site" evidence="6">
    <location>
        <position position="68"/>
    </location>
    <ligand>
        <name>NAD(+)</name>
        <dbReference type="ChEBI" id="CHEBI:57540"/>
    </ligand>
</feature>
<comment type="caution">
    <text evidence="6">Lacks conserved residue(s) required for the propagation of feature annotation.</text>
</comment>
<dbReference type="SUPFAM" id="SSF111331">
    <property type="entry name" value="NAD kinase/diacylglycerol kinase-like"/>
    <property type="match status" value="1"/>
</dbReference>
<dbReference type="AlphaFoldDB" id="A0A7S8IEE8"/>
<proteinExistence type="inferred from homology"/>
<evidence type="ECO:0000256" key="3">
    <source>
        <dbReference type="ARBA" id="ARBA00022857"/>
    </source>
</evidence>
<dbReference type="GO" id="GO:0046872">
    <property type="term" value="F:metal ion binding"/>
    <property type="evidence" value="ECO:0007669"/>
    <property type="project" value="UniProtKB-UniRule"/>
</dbReference>
<gene>
    <name evidence="6" type="primary">nadK</name>
    <name evidence="7" type="ORF">G4Y79_04130</name>
</gene>
<dbReference type="GO" id="GO:0005737">
    <property type="term" value="C:cytoplasm"/>
    <property type="evidence" value="ECO:0007669"/>
    <property type="project" value="UniProtKB-SubCell"/>
</dbReference>